<accession>A0A0N4XLS9</accession>
<evidence type="ECO:0000313" key="1">
    <source>
        <dbReference type="EMBL" id="VDL67071.1"/>
    </source>
</evidence>
<reference evidence="3" key="1">
    <citation type="submission" date="2017-02" db="UniProtKB">
        <authorList>
            <consortium name="WormBaseParasite"/>
        </authorList>
    </citation>
    <scope>IDENTIFICATION</scope>
</reference>
<sequence length="95" mass="10495">MHLEAVLDGSNFQMNGETIDNVTVDAHPVDQAIIIKYRSSDNRSRSSSECQKVYSIFGDHGVNKSIADCNISPTQQAFDCFVYSKPVELDTTVPP</sequence>
<dbReference type="WBParaSite" id="NBR_0000348101-mRNA-1">
    <property type="protein sequence ID" value="NBR_0000348101-mRNA-1"/>
    <property type="gene ID" value="NBR_0000348101"/>
</dbReference>
<gene>
    <name evidence="1" type="ORF">NBR_LOCUS3482</name>
</gene>
<keyword evidence="2" id="KW-1185">Reference proteome</keyword>
<dbReference type="EMBL" id="UYSL01005253">
    <property type="protein sequence ID" value="VDL67071.1"/>
    <property type="molecule type" value="Genomic_DNA"/>
</dbReference>
<protein>
    <submittedName>
        <fullName evidence="3">Pectate lyase</fullName>
    </submittedName>
</protein>
<proteinExistence type="predicted"/>
<dbReference type="Proteomes" id="UP000271162">
    <property type="component" value="Unassembled WGS sequence"/>
</dbReference>
<dbReference type="AlphaFoldDB" id="A0A0N4XLS9"/>
<name>A0A0N4XLS9_NIPBR</name>
<evidence type="ECO:0000313" key="3">
    <source>
        <dbReference type="WBParaSite" id="NBR_0000348101-mRNA-1"/>
    </source>
</evidence>
<evidence type="ECO:0000313" key="2">
    <source>
        <dbReference type="Proteomes" id="UP000271162"/>
    </source>
</evidence>
<reference evidence="1 2" key="2">
    <citation type="submission" date="2018-11" db="EMBL/GenBank/DDBJ databases">
        <authorList>
            <consortium name="Pathogen Informatics"/>
        </authorList>
    </citation>
    <scope>NUCLEOTIDE SEQUENCE [LARGE SCALE GENOMIC DNA]</scope>
</reference>
<organism evidence="3">
    <name type="scientific">Nippostrongylus brasiliensis</name>
    <name type="common">Rat hookworm</name>
    <dbReference type="NCBI Taxonomy" id="27835"/>
    <lineage>
        <taxon>Eukaryota</taxon>
        <taxon>Metazoa</taxon>
        <taxon>Ecdysozoa</taxon>
        <taxon>Nematoda</taxon>
        <taxon>Chromadorea</taxon>
        <taxon>Rhabditida</taxon>
        <taxon>Rhabditina</taxon>
        <taxon>Rhabditomorpha</taxon>
        <taxon>Strongyloidea</taxon>
        <taxon>Heligmosomidae</taxon>
        <taxon>Nippostrongylus</taxon>
    </lineage>
</organism>